<dbReference type="Proteomes" id="UP000515861">
    <property type="component" value="Chromosome"/>
</dbReference>
<organism evidence="6 7">
    <name type="scientific">Sphingomonas sabuli</name>
    <dbReference type="NCBI Taxonomy" id="2764186"/>
    <lineage>
        <taxon>Bacteria</taxon>
        <taxon>Pseudomonadati</taxon>
        <taxon>Pseudomonadota</taxon>
        <taxon>Alphaproteobacteria</taxon>
        <taxon>Sphingomonadales</taxon>
        <taxon>Sphingomonadaceae</taxon>
        <taxon>Sphingomonas</taxon>
    </lineage>
</organism>
<feature type="chain" id="PRO_5028803775" description="peptidylprolyl isomerase" evidence="4">
    <location>
        <begin position="23"/>
        <end position="200"/>
    </location>
</feature>
<evidence type="ECO:0000313" key="6">
    <source>
        <dbReference type="EMBL" id="QNM81840.1"/>
    </source>
</evidence>
<evidence type="ECO:0000256" key="3">
    <source>
        <dbReference type="ARBA" id="ARBA00023235"/>
    </source>
</evidence>
<dbReference type="EC" id="5.2.1.8" evidence="1"/>
<dbReference type="Gene3D" id="2.40.100.10">
    <property type="entry name" value="Cyclophilin-like"/>
    <property type="match status" value="1"/>
</dbReference>
<feature type="signal peptide" evidence="4">
    <location>
        <begin position="1"/>
        <end position="22"/>
    </location>
</feature>
<evidence type="ECO:0000256" key="4">
    <source>
        <dbReference type="SAM" id="SignalP"/>
    </source>
</evidence>
<evidence type="ECO:0000256" key="1">
    <source>
        <dbReference type="ARBA" id="ARBA00013194"/>
    </source>
</evidence>
<dbReference type="InterPro" id="IPR029000">
    <property type="entry name" value="Cyclophilin-like_dom_sf"/>
</dbReference>
<name>A0A7G9KZP1_9SPHN</name>
<dbReference type="PROSITE" id="PS50072">
    <property type="entry name" value="CSA_PPIASE_2"/>
    <property type="match status" value="1"/>
</dbReference>
<dbReference type="EMBL" id="CP060697">
    <property type="protein sequence ID" value="QNM81840.1"/>
    <property type="molecule type" value="Genomic_DNA"/>
</dbReference>
<sequence>MTRLFLAAALLSAAPAAAQAPAATPTVAEPAAQEDLVPVAIDTAMGRIVIALDRGRAPLTTANFLKYVDAGKLDGEVFYRAMPYGKGGLIQGGITGDARKLNPPVAFESTDQTGLSNVAGTVAMAALAPGKAQADFFIMTTDIKSFDGPAGFAAFGRVIEGMDVVQAILAAPVSPTKGIGPMKGQMLEPQVKIVKAARVK</sequence>
<accession>A0A7G9KZP1</accession>
<feature type="domain" description="PPIase cyclophilin-type" evidence="5">
    <location>
        <begin position="42"/>
        <end position="194"/>
    </location>
</feature>
<dbReference type="InterPro" id="IPR002130">
    <property type="entry name" value="Cyclophilin-type_PPIase_dom"/>
</dbReference>
<evidence type="ECO:0000256" key="2">
    <source>
        <dbReference type="ARBA" id="ARBA00023110"/>
    </source>
</evidence>
<dbReference type="SUPFAM" id="SSF50891">
    <property type="entry name" value="Cyclophilin-like"/>
    <property type="match status" value="1"/>
</dbReference>
<keyword evidence="3 6" id="KW-0413">Isomerase</keyword>
<gene>
    <name evidence="6" type="ORF">H8M03_07165</name>
</gene>
<proteinExistence type="predicted"/>
<keyword evidence="2" id="KW-0697">Rotamase</keyword>
<evidence type="ECO:0000259" key="5">
    <source>
        <dbReference type="PROSITE" id="PS50072"/>
    </source>
</evidence>
<dbReference type="Pfam" id="PF00160">
    <property type="entry name" value="Pro_isomerase"/>
    <property type="match status" value="1"/>
</dbReference>
<protein>
    <recommendedName>
        <fullName evidence="1">peptidylprolyl isomerase</fullName>
        <ecNumber evidence="1">5.2.1.8</ecNumber>
    </recommendedName>
</protein>
<keyword evidence="7" id="KW-1185">Reference proteome</keyword>
<evidence type="ECO:0000313" key="7">
    <source>
        <dbReference type="Proteomes" id="UP000515861"/>
    </source>
</evidence>
<dbReference type="GO" id="GO:0003755">
    <property type="term" value="F:peptidyl-prolyl cis-trans isomerase activity"/>
    <property type="evidence" value="ECO:0007669"/>
    <property type="project" value="UniProtKB-KW"/>
</dbReference>
<reference evidence="6 7" key="1">
    <citation type="submission" date="2020-08" db="EMBL/GenBank/DDBJ databases">
        <title>Sphingomonas sp. sand1-3 16S ribosomal RNA gene Genome sequencing and assembly.</title>
        <authorList>
            <person name="Kang M."/>
        </authorList>
    </citation>
    <scope>NUCLEOTIDE SEQUENCE [LARGE SCALE GENOMIC DNA]</scope>
    <source>
        <strain evidence="7">sand1-3</strain>
    </source>
</reference>
<dbReference type="RefSeq" id="WP_187478796.1">
    <property type="nucleotide sequence ID" value="NZ_CP060697.1"/>
</dbReference>
<dbReference type="KEGG" id="ssau:H8M03_07165"/>
<dbReference type="AlphaFoldDB" id="A0A7G9KZP1"/>
<dbReference type="InterPro" id="IPR044665">
    <property type="entry name" value="E_coli_cyclophilin_A-like"/>
</dbReference>
<dbReference type="PANTHER" id="PTHR43246">
    <property type="entry name" value="PEPTIDYL-PROLYL CIS-TRANS ISOMERASE CYP38, CHLOROPLASTIC"/>
    <property type="match status" value="1"/>
</dbReference>
<keyword evidence="4" id="KW-0732">Signal</keyword>